<evidence type="ECO:0000313" key="1">
    <source>
        <dbReference type="EMBL" id="KJF16368.1"/>
    </source>
</evidence>
<proteinExistence type="predicted"/>
<sequence length="88" mass="9868">MSAPIARVIKSSKFSHAIFLAPGDLLLPSVLAMNDLSSIQGLGIFFPKGYVNTLKLEFGNILIKFRKQEPFWNQIRGVADVETQTHMY</sequence>
<keyword evidence="2" id="KW-1185">Reference proteome</keyword>
<name>A0A0D8HEM8_9ACTN</name>
<dbReference type="AlphaFoldDB" id="A0A0D8HEM8"/>
<protein>
    <submittedName>
        <fullName evidence="1">Uncharacterized protein</fullName>
    </submittedName>
</protein>
<reference evidence="1 2" key="1">
    <citation type="submission" date="2015-01" db="EMBL/GenBank/DDBJ databases">
        <title>Draft genome of the acidophilic iron oxidizer Acidithrix ferrooxidans strain Py-F3.</title>
        <authorList>
            <person name="Poehlein A."/>
            <person name="Eisen S."/>
            <person name="Schloemann M."/>
            <person name="Johnson B.D."/>
            <person name="Daniel R."/>
            <person name="Muehling M."/>
        </authorList>
    </citation>
    <scope>NUCLEOTIDE SEQUENCE [LARGE SCALE GENOMIC DNA]</scope>
    <source>
        <strain evidence="1 2">Py-F3</strain>
    </source>
</reference>
<comment type="caution">
    <text evidence="1">The sequence shown here is derived from an EMBL/GenBank/DDBJ whole genome shotgun (WGS) entry which is preliminary data.</text>
</comment>
<evidence type="ECO:0000313" key="2">
    <source>
        <dbReference type="Proteomes" id="UP000032360"/>
    </source>
</evidence>
<accession>A0A0D8HEM8</accession>
<dbReference type="EMBL" id="JXYS01000086">
    <property type="protein sequence ID" value="KJF16368.1"/>
    <property type="molecule type" value="Genomic_DNA"/>
</dbReference>
<dbReference type="Proteomes" id="UP000032360">
    <property type="component" value="Unassembled WGS sequence"/>
</dbReference>
<organism evidence="1 2">
    <name type="scientific">Acidithrix ferrooxidans</name>
    <dbReference type="NCBI Taxonomy" id="1280514"/>
    <lineage>
        <taxon>Bacteria</taxon>
        <taxon>Bacillati</taxon>
        <taxon>Actinomycetota</taxon>
        <taxon>Acidimicrobiia</taxon>
        <taxon>Acidimicrobiales</taxon>
        <taxon>Acidimicrobiaceae</taxon>
        <taxon>Acidithrix</taxon>
    </lineage>
</organism>
<gene>
    <name evidence="1" type="ORF">AXFE_27720</name>
</gene>